<evidence type="ECO:0000313" key="1">
    <source>
        <dbReference type="EMBL" id="KAG5299260.1"/>
    </source>
</evidence>
<dbReference type="VEuPathDB" id="FungiDB:I7I52_09515"/>
<reference evidence="1 2" key="1">
    <citation type="submission" date="2021-01" db="EMBL/GenBank/DDBJ databases">
        <title>Chromosome-level genome assembly of a human fungal pathogen reveals clustering of transcriptionally co-regulated genes.</title>
        <authorList>
            <person name="Voorhies M."/>
            <person name="Cohen S."/>
            <person name="Shea T.P."/>
            <person name="Petrus S."/>
            <person name="Munoz J.F."/>
            <person name="Poplawski S."/>
            <person name="Goldman W.E."/>
            <person name="Michael T."/>
            <person name="Cuomo C.A."/>
            <person name="Sil A."/>
            <person name="Beyhan S."/>
        </authorList>
    </citation>
    <scope>NUCLEOTIDE SEQUENCE [LARGE SCALE GENOMIC DNA]</scope>
    <source>
        <strain evidence="1 2">G184AR</strain>
    </source>
</reference>
<protein>
    <submittedName>
        <fullName evidence="1">Uncharacterized protein</fullName>
    </submittedName>
</protein>
<evidence type="ECO:0000313" key="2">
    <source>
        <dbReference type="Proteomes" id="UP000670092"/>
    </source>
</evidence>
<dbReference type="AlphaFoldDB" id="A0A8H7YVE4"/>
<dbReference type="EMBL" id="JAEVHI010000002">
    <property type="protein sequence ID" value="KAG5299260.1"/>
    <property type="molecule type" value="Genomic_DNA"/>
</dbReference>
<comment type="caution">
    <text evidence="1">The sequence shown here is derived from an EMBL/GenBank/DDBJ whole genome shotgun (WGS) entry which is preliminary data.</text>
</comment>
<proteinExistence type="predicted"/>
<organism evidence="1 2">
    <name type="scientific">Ajellomyces capsulatus</name>
    <name type="common">Darling's disease fungus</name>
    <name type="synonym">Histoplasma capsulatum</name>
    <dbReference type="NCBI Taxonomy" id="5037"/>
    <lineage>
        <taxon>Eukaryota</taxon>
        <taxon>Fungi</taxon>
        <taxon>Dikarya</taxon>
        <taxon>Ascomycota</taxon>
        <taxon>Pezizomycotina</taxon>
        <taxon>Eurotiomycetes</taxon>
        <taxon>Eurotiomycetidae</taxon>
        <taxon>Onygenales</taxon>
        <taxon>Ajellomycetaceae</taxon>
        <taxon>Histoplasma</taxon>
    </lineage>
</organism>
<accession>A0A8H7YVE4</accession>
<sequence length="83" mass="8819">MFENFFGGSGGGGGGGGILNDRSHHGHLCGGSGGDSYGDRDGSHREFFGGSCRGFFSRWRSSDSGLYSQFHLILPLFDILLIS</sequence>
<gene>
    <name evidence="1" type="ORF">I7I52_09515</name>
</gene>
<name>A0A8H7YVE4_AJECA</name>
<dbReference type="Proteomes" id="UP000670092">
    <property type="component" value="Unassembled WGS sequence"/>
</dbReference>